<evidence type="ECO:0000256" key="3">
    <source>
        <dbReference type="ARBA" id="ARBA00022723"/>
    </source>
</evidence>
<accession>W9Y2C1</accession>
<dbReference type="Proteomes" id="UP000019478">
    <property type="component" value="Unassembled WGS sequence"/>
</dbReference>
<dbReference type="InterPro" id="IPR011016">
    <property type="entry name" value="Znf_RING-CH"/>
</dbReference>
<dbReference type="eggNOG" id="KOG3053">
    <property type="taxonomic scope" value="Eukaryota"/>
</dbReference>
<evidence type="ECO:0000256" key="1">
    <source>
        <dbReference type="ARBA" id="ARBA00004141"/>
    </source>
</evidence>
<keyword evidence="5" id="KW-0862">Zinc</keyword>
<dbReference type="RefSeq" id="XP_007731932.1">
    <property type="nucleotide sequence ID" value="XM_007733742.1"/>
</dbReference>
<name>W9Y2C1_9EURO</name>
<dbReference type="GO" id="GO:0008270">
    <property type="term" value="F:zinc ion binding"/>
    <property type="evidence" value="ECO:0007669"/>
    <property type="project" value="UniProtKB-KW"/>
</dbReference>
<dbReference type="InterPro" id="IPR013083">
    <property type="entry name" value="Znf_RING/FYVE/PHD"/>
</dbReference>
<keyword evidence="6" id="KW-1133">Transmembrane helix</keyword>
<gene>
    <name evidence="10" type="ORF">A1O3_03606</name>
</gene>
<dbReference type="Gene3D" id="3.30.40.10">
    <property type="entry name" value="Zinc/RING finger domain, C3HC4 (zinc finger)"/>
    <property type="match status" value="1"/>
</dbReference>
<dbReference type="Pfam" id="PF12906">
    <property type="entry name" value="RINGv"/>
    <property type="match status" value="1"/>
</dbReference>
<evidence type="ECO:0000256" key="6">
    <source>
        <dbReference type="ARBA" id="ARBA00022989"/>
    </source>
</evidence>
<keyword evidence="7" id="KW-0472">Membrane</keyword>
<evidence type="ECO:0000313" key="10">
    <source>
        <dbReference type="EMBL" id="EXJ86653.1"/>
    </source>
</evidence>
<keyword evidence="11" id="KW-1185">Reference proteome</keyword>
<evidence type="ECO:0000256" key="8">
    <source>
        <dbReference type="SAM" id="MobiDB-lite"/>
    </source>
</evidence>
<dbReference type="EMBL" id="AMGY01000003">
    <property type="protein sequence ID" value="EXJ86653.1"/>
    <property type="molecule type" value="Genomic_DNA"/>
</dbReference>
<evidence type="ECO:0000259" key="9">
    <source>
        <dbReference type="PROSITE" id="PS51292"/>
    </source>
</evidence>
<feature type="domain" description="RING-CH-type" evidence="9">
    <location>
        <begin position="40"/>
        <end position="114"/>
    </location>
</feature>
<dbReference type="AlphaFoldDB" id="W9Y2C1"/>
<sequence>MDSEDLGRVSPDVPSTNPSDVNADVANPDSNLRPPPLSRSSTFGSKKCWICMSDTTEDDPHNPPVWRSPCQCSLTAHEACLLDWVADLENPKNGKRKASGQILCPQCKSEIKISRPKSYIVDTYRSLDRALGKLVFPGLGLSVLTSFWAGAWAHGFYSVYLVFGEEDAARIFEMTLRHPAWNLAYGLIPINLIFSRTNYSDFVLPTGSLLLLATQTSDEFKIDMTIWPPLPSTVFACLPSIRSAYNWCYHKAFCDLNKKWLEEIQPSHAQQEDGNAENDEANQNLVEEVEEGGVVLELQVNLNAEPEAMDDAPGEAGGQQNGRAQPQNGHVHQILGDRGDRLVEGTSGIGQMVVEALAFPAVAAGMGTLLSFLLPSSWLSDSNQMNGRPGLLRTKWGRSVVGGGLFVVLKDALVLYCRWKLAKSHRQRRILNYDKKSKRYSL</sequence>
<keyword evidence="4" id="KW-0863">Zinc-finger</keyword>
<dbReference type="GeneID" id="19167732"/>
<dbReference type="HOGENOM" id="CLU_026793_0_0_1"/>
<protein>
    <recommendedName>
        <fullName evidence="9">RING-CH-type domain-containing protein</fullName>
    </recommendedName>
</protein>
<evidence type="ECO:0000256" key="4">
    <source>
        <dbReference type="ARBA" id="ARBA00022771"/>
    </source>
</evidence>
<evidence type="ECO:0000256" key="2">
    <source>
        <dbReference type="ARBA" id="ARBA00022692"/>
    </source>
</evidence>
<evidence type="ECO:0000256" key="5">
    <source>
        <dbReference type="ARBA" id="ARBA00022833"/>
    </source>
</evidence>
<reference evidence="10 11" key="1">
    <citation type="submission" date="2013-03" db="EMBL/GenBank/DDBJ databases">
        <title>The Genome Sequence of Capronia epimyces CBS 606.96.</title>
        <authorList>
            <consortium name="The Broad Institute Genomics Platform"/>
            <person name="Cuomo C."/>
            <person name="de Hoog S."/>
            <person name="Gorbushina A."/>
            <person name="Walker B."/>
            <person name="Young S.K."/>
            <person name="Zeng Q."/>
            <person name="Gargeya S."/>
            <person name="Fitzgerald M."/>
            <person name="Haas B."/>
            <person name="Abouelleil A."/>
            <person name="Allen A.W."/>
            <person name="Alvarado L."/>
            <person name="Arachchi H.M."/>
            <person name="Berlin A.M."/>
            <person name="Chapman S.B."/>
            <person name="Gainer-Dewar J."/>
            <person name="Goldberg J."/>
            <person name="Griggs A."/>
            <person name="Gujja S."/>
            <person name="Hansen M."/>
            <person name="Howarth C."/>
            <person name="Imamovic A."/>
            <person name="Ireland A."/>
            <person name="Larimer J."/>
            <person name="McCowan C."/>
            <person name="Murphy C."/>
            <person name="Pearson M."/>
            <person name="Poon T.W."/>
            <person name="Priest M."/>
            <person name="Roberts A."/>
            <person name="Saif S."/>
            <person name="Shea T."/>
            <person name="Sisk P."/>
            <person name="Sykes S."/>
            <person name="Wortman J."/>
            <person name="Nusbaum C."/>
            <person name="Birren B."/>
        </authorList>
    </citation>
    <scope>NUCLEOTIDE SEQUENCE [LARGE SCALE GENOMIC DNA]</scope>
    <source>
        <strain evidence="10 11">CBS 606.96</strain>
    </source>
</reference>
<comment type="subcellular location">
    <subcellularLocation>
        <location evidence="1">Membrane</location>
        <topology evidence="1">Multi-pass membrane protein</topology>
    </subcellularLocation>
</comment>
<evidence type="ECO:0000256" key="7">
    <source>
        <dbReference type="ARBA" id="ARBA00023136"/>
    </source>
</evidence>
<feature type="compositionally biased region" description="Polar residues" evidence="8">
    <location>
        <begin position="321"/>
        <end position="330"/>
    </location>
</feature>
<keyword evidence="2" id="KW-0812">Transmembrane</keyword>
<dbReference type="PROSITE" id="PS51292">
    <property type="entry name" value="ZF_RING_CH"/>
    <property type="match status" value="1"/>
</dbReference>
<proteinExistence type="predicted"/>
<comment type="caution">
    <text evidence="10">The sequence shown here is derived from an EMBL/GenBank/DDBJ whole genome shotgun (WGS) entry which is preliminary data.</text>
</comment>
<feature type="region of interest" description="Disordered" evidence="8">
    <location>
        <begin position="1"/>
        <end position="42"/>
    </location>
</feature>
<feature type="region of interest" description="Disordered" evidence="8">
    <location>
        <begin position="308"/>
        <end position="331"/>
    </location>
</feature>
<dbReference type="SMART" id="SM00744">
    <property type="entry name" value="RINGv"/>
    <property type="match status" value="1"/>
</dbReference>
<dbReference type="PANTHER" id="PTHR46283">
    <property type="entry name" value="E3 UBIQUITIN-PROTEIN LIGASE MARCH5"/>
    <property type="match status" value="1"/>
</dbReference>
<dbReference type="OrthoDB" id="5817083at2759"/>
<evidence type="ECO:0000313" key="11">
    <source>
        <dbReference type="Proteomes" id="UP000019478"/>
    </source>
</evidence>
<keyword evidence="3" id="KW-0479">Metal-binding</keyword>
<dbReference type="STRING" id="1182542.W9Y2C1"/>
<organism evidence="10 11">
    <name type="scientific">Capronia epimyces CBS 606.96</name>
    <dbReference type="NCBI Taxonomy" id="1182542"/>
    <lineage>
        <taxon>Eukaryota</taxon>
        <taxon>Fungi</taxon>
        <taxon>Dikarya</taxon>
        <taxon>Ascomycota</taxon>
        <taxon>Pezizomycotina</taxon>
        <taxon>Eurotiomycetes</taxon>
        <taxon>Chaetothyriomycetidae</taxon>
        <taxon>Chaetothyriales</taxon>
        <taxon>Herpotrichiellaceae</taxon>
        <taxon>Capronia</taxon>
    </lineage>
</organism>
<dbReference type="SUPFAM" id="SSF57850">
    <property type="entry name" value="RING/U-box"/>
    <property type="match status" value="1"/>
</dbReference>
<dbReference type="GO" id="GO:0016020">
    <property type="term" value="C:membrane"/>
    <property type="evidence" value="ECO:0007669"/>
    <property type="project" value="UniProtKB-SubCell"/>
</dbReference>